<evidence type="ECO:0000313" key="3">
    <source>
        <dbReference type="Proteomes" id="UP000281549"/>
    </source>
</evidence>
<dbReference type="EMBL" id="ML006788">
    <property type="protein sequence ID" value="RKP16238.1"/>
    <property type="molecule type" value="Genomic_DNA"/>
</dbReference>
<dbReference type="GO" id="GO:0003824">
    <property type="term" value="F:catalytic activity"/>
    <property type="evidence" value="ECO:0007669"/>
    <property type="project" value="InterPro"/>
</dbReference>
<feature type="domain" description="Endonuclease/exonuclease/phosphatase" evidence="1">
    <location>
        <begin position="50"/>
        <end position="208"/>
    </location>
</feature>
<dbReference type="Pfam" id="PF03372">
    <property type="entry name" value="Exo_endo_phos"/>
    <property type="match status" value="1"/>
</dbReference>
<protein>
    <submittedName>
        <fullName evidence="2">DNase I-like protein</fullName>
    </submittedName>
</protein>
<evidence type="ECO:0000259" key="1">
    <source>
        <dbReference type="Pfam" id="PF03372"/>
    </source>
</evidence>
<dbReference type="Gene3D" id="3.60.10.10">
    <property type="entry name" value="Endonuclease/exonuclease/phosphatase"/>
    <property type="match status" value="1"/>
</dbReference>
<sequence>MTILLNNVNDDTKCQTSNECKNKNINHEPEDPSGNNHSPSLYIFSQNVHSFNLQNRSDFKKHQINELIRQDNYNVYFFQETWSNDRDIQHWLRTSGLSKLVHCYTDTPRNAINANTKGKGTCIMISKNLHPHVQRHWEFPDRAVLLQLNIKDKIYLLGSIYVPSNPNTVDQRHETQKLFDFITTTINNLPSTTIIILGGDWNSVVNPMLDRTNNDTSQIPELKQIHRLMRKKFYAPFRHLHSIQRDYTFSHKNKNTSFEARIYYFLINTRALPAVSECDILMDLFIDTDQKAITLQISLPKRKHQFFDYNRYKISWDLCLPEQIVSFSHSISNDTTLQGIKQKLTHINTPGNQFQSLMNEYTNTLLSTIRKRAQKHLPYTAPSRERKSRTKQILIQGIKTLRTILLPIKEKIKHDINLSEDPNVCTQIDIEWNEPAL</sequence>
<organism evidence="2 3">
    <name type="scientific">Rozella allomycis (strain CSF55)</name>
    <dbReference type="NCBI Taxonomy" id="988480"/>
    <lineage>
        <taxon>Eukaryota</taxon>
        <taxon>Fungi</taxon>
        <taxon>Fungi incertae sedis</taxon>
        <taxon>Cryptomycota</taxon>
        <taxon>Cryptomycota incertae sedis</taxon>
        <taxon>Rozella</taxon>
    </lineage>
</organism>
<accession>A0A4P9YAU2</accession>
<dbReference type="Proteomes" id="UP000281549">
    <property type="component" value="Unassembled WGS sequence"/>
</dbReference>
<proteinExistence type="predicted"/>
<dbReference type="InterPro" id="IPR005135">
    <property type="entry name" value="Endo/exonuclease/phosphatase"/>
</dbReference>
<gene>
    <name evidence="2" type="ORF">ROZALSC1DRAFT_25505</name>
</gene>
<name>A0A4P9YAU2_ROZAC</name>
<reference evidence="3" key="1">
    <citation type="journal article" date="2018" name="Nat. Microbiol.">
        <title>Leveraging single-cell genomics to expand the fungal tree of life.</title>
        <authorList>
            <person name="Ahrendt S.R."/>
            <person name="Quandt C.A."/>
            <person name="Ciobanu D."/>
            <person name="Clum A."/>
            <person name="Salamov A."/>
            <person name="Andreopoulos B."/>
            <person name="Cheng J.F."/>
            <person name="Woyke T."/>
            <person name="Pelin A."/>
            <person name="Henrissat B."/>
            <person name="Reynolds N.K."/>
            <person name="Benny G.L."/>
            <person name="Smith M.E."/>
            <person name="James T.Y."/>
            <person name="Grigoriev I.V."/>
        </authorList>
    </citation>
    <scope>NUCLEOTIDE SEQUENCE [LARGE SCALE GENOMIC DNA]</scope>
    <source>
        <strain evidence="3">CSF55</strain>
    </source>
</reference>
<dbReference type="InterPro" id="IPR036691">
    <property type="entry name" value="Endo/exonu/phosph_ase_sf"/>
</dbReference>
<feature type="non-terminal residue" evidence="2">
    <location>
        <position position="437"/>
    </location>
</feature>
<dbReference type="AlphaFoldDB" id="A0A4P9YAU2"/>
<evidence type="ECO:0000313" key="2">
    <source>
        <dbReference type="EMBL" id="RKP16238.1"/>
    </source>
</evidence>
<dbReference type="SUPFAM" id="SSF56219">
    <property type="entry name" value="DNase I-like"/>
    <property type="match status" value="1"/>
</dbReference>